<proteinExistence type="predicted"/>
<evidence type="ECO:0000256" key="1">
    <source>
        <dbReference type="SAM" id="MobiDB-lite"/>
    </source>
</evidence>
<accession>A0A7K3LEA4</accession>
<name>A0A7K3LEA4_9MYCO</name>
<gene>
    <name evidence="2" type="ORF">GWR20_16015</name>
</gene>
<feature type="compositionally biased region" description="Basic residues" evidence="1">
    <location>
        <begin position="59"/>
        <end position="68"/>
    </location>
</feature>
<comment type="caution">
    <text evidence="2">The sequence shown here is derived from an EMBL/GenBank/DDBJ whole genome shotgun (WGS) entry which is preliminary data.</text>
</comment>
<evidence type="ECO:0000313" key="3">
    <source>
        <dbReference type="Proteomes" id="UP000466523"/>
    </source>
</evidence>
<evidence type="ECO:0000313" key="2">
    <source>
        <dbReference type="EMBL" id="NDJ90643.1"/>
    </source>
</evidence>
<reference evidence="2 3" key="1">
    <citation type="submission" date="2020-01" db="EMBL/GenBank/DDBJ databases">
        <authorList>
            <person name="Sanchez-Estrada R."/>
            <person name="Gonzalez-Y-Merchand J.A."/>
            <person name="Rivera-Gutierrez S."/>
        </authorList>
    </citation>
    <scope>NUCLEOTIDE SEQUENCE [LARGE SCALE GENOMIC DNA]</scope>
    <source>
        <strain evidence="2 3">CST 7247</strain>
    </source>
</reference>
<protein>
    <submittedName>
        <fullName evidence="2">Uncharacterized protein</fullName>
    </submittedName>
</protein>
<dbReference type="RefSeq" id="WP_131813849.1">
    <property type="nucleotide sequence ID" value="NZ_JAACYR010000058.1"/>
</dbReference>
<sequence>MSANPSLTTDILTAEVLDEAERIVRVAGLRLRSAVNPKHCDAVRTECPSPGPAPQARHTCARPKRRGVHHRGVLGTVGQAVA</sequence>
<dbReference type="AlphaFoldDB" id="A0A7K3LEA4"/>
<feature type="region of interest" description="Disordered" evidence="1">
    <location>
        <begin position="46"/>
        <end position="68"/>
    </location>
</feature>
<dbReference type="Proteomes" id="UP000466523">
    <property type="component" value="Unassembled WGS sequence"/>
</dbReference>
<dbReference type="EMBL" id="JAACYR010000058">
    <property type="protein sequence ID" value="NDJ90643.1"/>
    <property type="molecule type" value="Genomic_DNA"/>
</dbReference>
<organism evidence="2 3">
    <name type="scientific">Mycolicibacter kumamotonensis</name>
    <dbReference type="NCBI Taxonomy" id="354243"/>
    <lineage>
        <taxon>Bacteria</taxon>
        <taxon>Bacillati</taxon>
        <taxon>Actinomycetota</taxon>
        <taxon>Actinomycetes</taxon>
        <taxon>Mycobacteriales</taxon>
        <taxon>Mycobacteriaceae</taxon>
        <taxon>Mycolicibacter</taxon>
    </lineage>
</organism>